<dbReference type="InterPro" id="IPR036264">
    <property type="entry name" value="Bact_exopeptidase_dim_dom"/>
</dbReference>
<comment type="cofactor">
    <cofactor evidence="3">
        <name>Zn(2+)</name>
        <dbReference type="ChEBI" id="CHEBI:29105"/>
    </cofactor>
    <text evidence="3">Binds 2 Zn(2+) ions per subunit.</text>
</comment>
<accession>A0A2W7KKX0</accession>
<name>A0A2W7KKX0_9PROT</name>
<dbReference type="RefSeq" id="WP_111397099.1">
    <property type="nucleotide sequence ID" value="NZ_QKYU01000004.1"/>
</dbReference>
<organism evidence="4 5">
    <name type="scientific">Humitalea rosea</name>
    <dbReference type="NCBI Taxonomy" id="990373"/>
    <lineage>
        <taxon>Bacteria</taxon>
        <taxon>Pseudomonadati</taxon>
        <taxon>Pseudomonadota</taxon>
        <taxon>Alphaproteobacteria</taxon>
        <taxon>Acetobacterales</taxon>
        <taxon>Roseomonadaceae</taxon>
        <taxon>Humitalea</taxon>
    </lineage>
</organism>
<dbReference type="EMBL" id="QKYU01000004">
    <property type="protein sequence ID" value="PZW48785.1"/>
    <property type="molecule type" value="Genomic_DNA"/>
</dbReference>
<keyword evidence="2 4" id="KW-0378">Hydrolase</keyword>
<dbReference type="SUPFAM" id="SSF53187">
    <property type="entry name" value="Zn-dependent exopeptidases"/>
    <property type="match status" value="1"/>
</dbReference>
<feature type="binding site" evidence="3">
    <location>
        <position position="93"/>
    </location>
    <ligand>
        <name>Zn(2+)</name>
        <dbReference type="ChEBI" id="CHEBI:29105"/>
        <label>2</label>
    </ligand>
</feature>
<dbReference type="GO" id="GO:0016813">
    <property type="term" value="F:hydrolase activity, acting on carbon-nitrogen (but not peptide) bonds, in linear amidines"/>
    <property type="evidence" value="ECO:0007669"/>
    <property type="project" value="InterPro"/>
</dbReference>
<evidence type="ECO:0000256" key="3">
    <source>
        <dbReference type="PIRSR" id="PIRSR001235-1"/>
    </source>
</evidence>
<evidence type="ECO:0000313" key="5">
    <source>
        <dbReference type="Proteomes" id="UP000249688"/>
    </source>
</evidence>
<feature type="binding site" evidence="3">
    <location>
        <position position="93"/>
    </location>
    <ligand>
        <name>Zn(2+)</name>
        <dbReference type="ChEBI" id="CHEBI:29105"/>
        <label>1</label>
    </ligand>
</feature>
<comment type="similarity">
    <text evidence="1">Belongs to the peptidase M20 family.</text>
</comment>
<dbReference type="GO" id="GO:0046872">
    <property type="term" value="F:metal ion binding"/>
    <property type="evidence" value="ECO:0007669"/>
    <property type="project" value="UniProtKB-KW"/>
</dbReference>
<keyword evidence="5" id="KW-1185">Reference proteome</keyword>
<dbReference type="AlphaFoldDB" id="A0A2W7KKX0"/>
<feature type="binding site" evidence="3">
    <location>
        <position position="124"/>
    </location>
    <ligand>
        <name>Zn(2+)</name>
        <dbReference type="ChEBI" id="CHEBI:29105"/>
        <label>2</label>
    </ligand>
</feature>
<dbReference type="Gene3D" id="3.30.70.360">
    <property type="match status" value="1"/>
</dbReference>
<proteinExistence type="inferred from homology"/>
<dbReference type="Pfam" id="PF01546">
    <property type="entry name" value="Peptidase_M20"/>
    <property type="match status" value="1"/>
</dbReference>
<dbReference type="InterPro" id="IPR010158">
    <property type="entry name" value="Amidase_Cbmase"/>
</dbReference>
<dbReference type="OrthoDB" id="9808195at2"/>
<sequence>MNAITRDEAALATRLLEDFARIGADLAGGFTRPAWGEAETACHAILAEAGAAQGLASHMDGVGNLWLAPPGLVGPAPATGSHLDSVPRGGNFDGAAGAVAGLLLAIRAARIGLPLRAVALRGEESPWFGGPYVGTRAGFGALDAAELAVERRGGGGSLAACIAAVGGDPALAGAGRPLPEFAAVTAFWELHIEQGPVLLDRDLPAAAVGAVRGHLRLPAARCIGEAGHSGVVPRHLRHDPAMALAELLNDLDTVWARQEQEGFDLVLTAGVMATEAGEATATRIPGEVAFALDIRSTDPLVLKNMERFLADRCREIGRRRGVEFQLGRAVRTAPIVLDATRTAAIADALPRPHTMPSGAGHDAAEFARHGVPAAMVFVRNRNGSHNPAEAMEVADLMAGVEALWGAIRAVEAA</sequence>
<protein>
    <submittedName>
        <fullName evidence="4">N-carbamoyl-L-amino-acid hydrolase</fullName>
    </submittedName>
</protein>
<feature type="binding site" evidence="3">
    <location>
        <position position="82"/>
    </location>
    <ligand>
        <name>Zn(2+)</name>
        <dbReference type="ChEBI" id="CHEBI:29105"/>
        <label>1</label>
    </ligand>
</feature>
<feature type="binding site" evidence="3">
    <location>
        <position position="385"/>
    </location>
    <ligand>
        <name>Zn(2+)</name>
        <dbReference type="ChEBI" id="CHEBI:29105"/>
        <label>2</label>
    </ligand>
</feature>
<comment type="caution">
    <text evidence="4">The sequence shown here is derived from an EMBL/GenBank/DDBJ whole genome shotgun (WGS) entry which is preliminary data.</text>
</comment>
<dbReference type="PIRSF" id="PIRSF001235">
    <property type="entry name" value="Amidase_carbamoylase"/>
    <property type="match status" value="1"/>
</dbReference>
<dbReference type="Proteomes" id="UP000249688">
    <property type="component" value="Unassembled WGS sequence"/>
</dbReference>
<keyword evidence="3" id="KW-0479">Metal-binding</keyword>
<feature type="binding site" evidence="3">
    <location>
        <position position="191"/>
    </location>
    <ligand>
        <name>Zn(2+)</name>
        <dbReference type="ChEBI" id="CHEBI:29105"/>
        <label>1</label>
    </ligand>
</feature>
<keyword evidence="3" id="KW-0862">Zinc</keyword>
<dbReference type="NCBIfam" id="TIGR01879">
    <property type="entry name" value="hydantase"/>
    <property type="match status" value="1"/>
</dbReference>
<dbReference type="Gene3D" id="3.40.630.10">
    <property type="entry name" value="Zn peptidases"/>
    <property type="match status" value="1"/>
</dbReference>
<dbReference type="InterPro" id="IPR002933">
    <property type="entry name" value="Peptidase_M20"/>
</dbReference>
<evidence type="ECO:0000313" key="4">
    <source>
        <dbReference type="EMBL" id="PZW48785.1"/>
    </source>
</evidence>
<dbReference type="PANTHER" id="PTHR32494:SF5">
    <property type="entry name" value="ALLANTOATE AMIDOHYDROLASE"/>
    <property type="match status" value="1"/>
</dbReference>
<dbReference type="PANTHER" id="PTHR32494">
    <property type="entry name" value="ALLANTOATE DEIMINASE-RELATED"/>
    <property type="match status" value="1"/>
</dbReference>
<gene>
    <name evidence="4" type="ORF">C8P66_104202</name>
</gene>
<dbReference type="SUPFAM" id="SSF55031">
    <property type="entry name" value="Bacterial exopeptidase dimerisation domain"/>
    <property type="match status" value="1"/>
</dbReference>
<evidence type="ECO:0000256" key="1">
    <source>
        <dbReference type="ARBA" id="ARBA00006153"/>
    </source>
</evidence>
<evidence type="ECO:0000256" key="2">
    <source>
        <dbReference type="ARBA" id="ARBA00022801"/>
    </source>
</evidence>
<reference evidence="4 5" key="1">
    <citation type="submission" date="2018-06" db="EMBL/GenBank/DDBJ databases">
        <title>Genomic Encyclopedia of Archaeal and Bacterial Type Strains, Phase II (KMG-II): from individual species to whole genera.</title>
        <authorList>
            <person name="Goeker M."/>
        </authorList>
    </citation>
    <scope>NUCLEOTIDE SEQUENCE [LARGE SCALE GENOMIC DNA]</scope>
    <source>
        <strain evidence="4 5">DSM 24525</strain>
    </source>
</reference>